<dbReference type="Pfam" id="PF03478">
    <property type="entry name" value="Beta-prop_KIB1-4"/>
    <property type="match status" value="1"/>
</dbReference>
<gene>
    <name evidence="5" type="primary">LOC104584618</name>
    <name evidence="4" type="ORF">BRADI_4g23360v3</name>
</gene>
<evidence type="ECO:0000259" key="3">
    <source>
        <dbReference type="Pfam" id="PF03478"/>
    </source>
</evidence>
<accession>I1IMT6</accession>
<evidence type="ECO:0000313" key="4">
    <source>
        <dbReference type="EMBL" id="KQJ89077.1"/>
    </source>
</evidence>
<reference evidence="5" key="3">
    <citation type="submission" date="2018-08" db="UniProtKB">
        <authorList>
            <consortium name="EnsemblPlants"/>
        </authorList>
    </citation>
    <scope>IDENTIFICATION</scope>
    <source>
        <strain evidence="5">cv. Bd21</strain>
    </source>
</reference>
<dbReference type="OrthoDB" id="583626at2759"/>
<evidence type="ECO:0000256" key="1">
    <source>
        <dbReference type="SAM" id="Phobius"/>
    </source>
</evidence>
<keyword evidence="1" id="KW-0472">Membrane</keyword>
<dbReference type="Proteomes" id="UP000008810">
    <property type="component" value="Chromosome 4"/>
</dbReference>
<keyword evidence="6" id="KW-1185">Reference proteome</keyword>
<sequence>MATCRQSWSDIPSELAGLVLLRLPAHSDRTRFAAVCRDWCISAKQQHLPPPLPWFMLPRGTFFSLPHSESFQIPNGAEFHSSCGEWLVFADEYTCSLVNTITKVTLALPDLDAFGPIDEPDEVINGDGDSIPQTLLDLNVAMSIHKVIVCSVFLIAAIIVVGRLRTLALCRPGGKLWFISALGGSRLVQDIILHDGKLYMVDQPRSLYAIDVGEDTDSSKLIIAWIERIIVGPILPFTSYVGNGGTYDQYLVESHGALLMVCKTISSLLTTNCGRSRIRVVQIRFHVFKANMQLLRWLEIRSLGDDQALFVGPRCSKSVCVSQYKVKGNSIFFLDDGRCSWYWKDAPSS</sequence>
<dbReference type="KEGG" id="bdi:104584618"/>
<proteinExistence type="predicted"/>
<dbReference type="STRING" id="15368.I1IMT6"/>
<dbReference type="AlphaFoldDB" id="I1IMT6"/>
<feature type="transmembrane region" description="Helical" evidence="1">
    <location>
        <begin position="140"/>
        <end position="161"/>
    </location>
</feature>
<dbReference type="SUPFAM" id="SSF81383">
    <property type="entry name" value="F-box domain"/>
    <property type="match status" value="1"/>
</dbReference>
<keyword evidence="1" id="KW-0812">Transmembrane</keyword>
<dbReference type="GeneID" id="104584618"/>
<dbReference type="EnsemblPlants" id="KQJ89077">
    <property type="protein sequence ID" value="KQJ89077"/>
    <property type="gene ID" value="BRADI_4g23360v3"/>
</dbReference>
<dbReference type="EMBL" id="CM000883">
    <property type="protein sequence ID" value="KQJ89077.1"/>
    <property type="molecule type" value="Genomic_DNA"/>
</dbReference>
<reference evidence="4 5" key="1">
    <citation type="journal article" date="2010" name="Nature">
        <title>Genome sequencing and analysis of the model grass Brachypodium distachyon.</title>
        <authorList>
            <consortium name="International Brachypodium Initiative"/>
        </authorList>
    </citation>
    <scope>NUCLEOTIDE SEQUENCE [LARGE SCALE GENOMIC DNA]</scope>
    <source>
        <strain evidence="4">Bd21</strain>
        <strain evidence="5">cv. Bd21</strain>
    </source>
</reference>
<dbReference type="InterPro" id="IPR005174">
    <property type="entry name" value="KIB1-4_b-propeller"/>
</dbReference>
<dbReference type="HOGENOM" id="CLU_019286_9_0_1"/>
<dbReference type="InterPro" id="IPR036047">
    <property type="entry name" value="F-box-like_dom_sf"/>
</dbReference>
<dbReference type="InterPro" id="IPR001810">
    <property type="entry name" value="F-box_dom"/>
</dbReference>
<protein>
    <submittedName>
        <fullName evidence="4 5">Uncharacterized protein</fullName>
    </submittedName>
</protein>
<reference evidence="4" key="2">
    <citation type="submission" date="2017-06" db="EMBL/GenBank/DDBJ databases">
        <title>WGS assembly of Brachypodium distachyon.</title>
        <authorList>
            <consortium name="The International Brachypodium Initiative"/>
            <person name="Lucas S."/>
            <person name="Harmon-Smith M."/>
            <person name="Lail K."/>
            <person name="Tice H."/>
            <person name="Grimwood J."/>
            <person name="Bruce D."/>
            <person name="Barry K."/>
            <person name="Shu S."/>
            <person name="Lindquist E."/>
            <person name="Wang M."/>
            <person name="Pitluck S."/>
            <person name="Vogel J.P."/>
            <person name="Garvin D.F."/>
            <person name="Mockler T.C."/>
            <person name="Schmutz J."/>
            <person name="Rokhsar D."/>
            <person name="Bevan M.W."/>
        </authorList>
    </citation>
    <scope>NUCLEOTIDE SEQUENCE</scope>
    <source>
        <strain evidence="4">Bd21</strain>
    </source>
</reference>
<dbReference type="OMA" id="FQIPNGA"/>
<dbReference type="PANTHER" id="PTHR33110">
    <property type="entry name" value="F-BOX/KELCH-REPEAT PROTEIN-RELATED"/>
    <property type="match status" value="1"/>
</dbReference>
<dbReference type="PANTHER" id="PTHR33110:SF43">
    <property type="entry name" value="F-BOX DOMAIN-CONTAINING PROTEIN"/>
    <property type="match status" value="1"/>
</dbReference>
<dbReference type="Pfam" id="PF00646">
    <property type="entry name" value="F-box"/>
    <property type="match status" value="1"/>
</dbReference>
<name>I1IMT6_BRADI</name>
<evidence type="ECO:0000259" key="2">
    <source>
        <dbReference type="Pfam" id="PF00646"/>
    </source>
</evidence>
<feature type="domain" description="KIB1-4 beta-propeller" evidence="3">
    <location>
        <begin position="62"/>
        <end position="335"/>
    </location>
</feature>
<dbReference type="RefSeq" id="XP_010237865.1">
    <property type="nucleotide sequence ID" value="XM_010239563.3"/>
</dbReference>
<dbReference type="Gramene" id="KQJ89077">
    <property type="protein sequence ID" value="KQJ89077"/>
    <property type="gene ID" value="BRADI_4g23360v3"/>
</dbReference>
<organism evidence="5">
    <name type="scientific">Brachypodium distachyon</name>
    <name type="common">Purple false brome</name>
    <name type="synonym">Trachynia distachya</name>
    <dbReference type="NCBI Taxonomy" id="15368"/>
    <lineage>
        <taxon>Eukaryota</taxon>
        <taxon>Viridiplantae</taxon>
        <taxon>Streptophyta</taxon>
        <taxon>Embryophyta</taxon>
        <taxon>Tracheophyta</taxon>
        <taxon>Spermatophyta</taxon>
        <taxon>Magnoliopsida</taxon>
        <taxon>Liliopsida</taxon>
        <taxon>Poales</taxon>
        <taxon>Poaceae</taxon>
        <taxon>BOP clade</taxon>
        <taxon>Pooideae</taxon>
        <taxon>Stipodae</taxon>
        <taxon>Brachypodieae</taxon>
        <taxon>Brachypodium</taxon>
    </lineage>
</organism>
<evidence type="ECO:0000313" key="5">
    <source>
        <dbReference type="EnsemblPlants" id="KQJ89077"/>
    </source>
</evidence>
<feature type="domain" description="F-box" evidence="2">
    <location>
        <begin position="8"/>
        <end position="45"/>
    </location>
</feature>
<dbReference type="eggNOG" id="ENOG502RRPK">
    <property type="taxonomic scope" value="Eukaryota"/>
</dbReference>
<keyword evidence="1" id="KW-1133">Transmembrane helix</keyword>
<evidence type="ECO:0000313" key="6">
    <source>
        <dbReference type="Proteomes" id="UP000008810"/>
    </source>
</evidence>